<feature type="chain" id="PRO_5021910373" description="Porin family protein" evidence="1">
    <location>
        <begin position="24"/>
        <end position="214"/>
    </location>
</feature>
<evidence type="ECO:0000256" key="1">
    <source>
        <dbReference type="SAM" id="SignalP"/>
    </source>
</evidence>
<comment type="caution">
    <text evidence="2">The sequence shown here is derived from an EMBL/GenBank/DDBJ whole genome shotgun (WGS) entry which is preliminary data.</text>
</comment>
<dbReference type="OrthoDB" id="9793561at2"/>
<evidence type="ECO:0000313" key="2">
    <source>
        <dbReference type="EMBL" id="TVO76934.1"/>
    </source>
</evidence>
<dbReference type="RefSeq" id="WP_144358063.1">
    <property type="nucleotide sequence ID" value="NZ_VMNH01000005.1"/>
</dbReference>
<dbReference type="AlphaFoldDB" id="A0A558DTJ7"/>
<evidence type="ECO:0008006" key="4">
    <source>
        <dbReference type="Google" id="ProtNLM"/>
    </source>
</evidence>
<gene>
    <name evidence="2" type="ORF">FHP88_05790</name>
</gene>
<accession>A0A558DTJ7</accession>
<dbReference type="EMBL" id="VMNH01000005">
    <property type="protein sequence ID" value="TVO76934.1"/>
    <property type="molecule type" value="Genomic_DNA"/>
</dbReference>
<protein>
    <recommendedName>
        <fullName evidence="4">Porin family protein</fullName>
    </recommendedName>
</protein>
<sequence>MKVRYSSLAGALAVAALPHLVFAEGPISANVAFTSDYVWRGTSQTDNGMAIQGGLDYAHESGIYLGAWGSNVDFNDNANVEIDLYAGYSNELSNGFSYDVGFIHYDYPGQSSSDFDEVYLGIGYGFLSAKVSHDSENDNTYWEAGADVELPEGFGLGLHIGYSDPDTGTEVTDWKIGINKSYAGLDFELAYTDTDVSNNHLADGRGIFSVSKSF</sequence>
<reference evidence="2 3" key="1">
    <citation type="submission" date="2019-07" db="EMBL/GenBank/DDBJ databases">
        <title>The pathways for chlorine oxyanion respiration interact through the shared metabolite chlorate.</title>
        <authorList>
            <person name="Barnum T.P."/>
            <person name="Cheng Y."/>
            <person name="Hill K.A."/>
            <person name="Lucas L.N."/>
            <person name="Carlson H.K."/>
            <person name="Coates J.D."/>
        </authorList>
    </citation>
    <scope>NUCLEOTIDE SEQUENCE [LARGE SCALE GENOMIC DNA]</scope>
    <source>
        <strain evidence="2 3">BK-1</strain>
    </source>
</reference>
<keyword evidence="3" id="KW-1185">Reference proteome</keyword>
<feature type="signal peptide" evidence="1">
    <location>
        <begin position="1"/>
        <end position="23"/>
    </location>
</feature>
<dbReference type="InterPro" id="IPR010239">
    <property type="entry name" value="CHP02001"/>
</dbReference>
<dbReference type="Pfam" id="PF09694">
    <property type="entry name" value="Gcw_chp"/>
    <property type="match status" value="1"/>
</dbReference>
<evidence type="ECO:0000313" key="3">
    <source>
        <dbReference type="Proteomes" id="UP000316649"/>
    </source>
</evidence>
<organism evidence="2 3">
    <name type="scientific">Sedimenticola selenatireducens</name>
    <dbReference type="NCBI Taxonomy" id="191960"/>
    <lineage>
        <taxon>Bacteria</taxon>
        <taxon>Pseudomonadati</taxon>
        <taxon>Pseudomonadota</taxon>
        <taxon>Gammaproteobacteria</taxon>
        <taxon>Chromatiales</taxon>
        <taxon>Sedimenticolaceae</taxon>
        <taxon>Sedimenticola</taxon>
    </lineage>
</organism>
<name>A0A558DTJ7_9GAMM</name>
<dbReference type="NCBIfam" id="TIGR02001">
    <property type="entry name" value="gcw_chp"/>
    <property type="match status" value="1"/>
</dbReference>
<dbReference type="Proteomes" id="UP000316649">
    <property type="component" value="Unassembled WGS sequence"/>
</dbReference>
<keyword evidence="1" id="KW-0732">Signal</keyword>
<proteinExistence type="predicted"/>